<protein>
    <recommendedName>
        <fullName evidence="3 5">Flagellar hook protein FlgE</fullName>
    </recommendedName>
</protein>
<dbReference type="InterPro" id="IPR011491">
    <property type="entry name" value="FlgE_D2"/>
</dbReference>
<evidence type="ECO:0000259" key="10">
    <source>
        <dbReference type="Pfam" id="PF22692"/>
    </source>
</evidence>
<dbReference type="Gene3D" id="2.60.98.20">
    <property type="entry name" value="Flagellar hook protein FlgE"/>
    <property type="match status" value="1"/>
</dbReference>
<dbReference type="PANTHER" id="PTHR30435:SF1">
    <property type="entry name" value="FLAGELLAR HOOK PROTEIN FLGE"/>
    <property type="match status" value="1"/>
</dbReference>
<dbReference type="NCBIfam" id="TIGR03506">
    <property type="entry name" value="FlgEFG_subfam"/>
    <property type="match status" value="1"/>
</dbReference>
<dbReference type="SUPFAM" id="SSF117143">
    <property type="entry name" value="Flagellar hook protein flgE"/>
    <property type="match status" value="1"/>
</dbReference>
<comment type="subcellular location">
    <subcellularLocation>
        <location evidence="1 5">Bacterial flagellum basal body</location>
    </subcellularLocation>
</comment>
<evidence type="ECO:0000259" key="9">
    <source>
        <dbReference type="Pfam" id="PF07559"/>
    </source>
</evidence>
<evidence type="ECO:0000259" key="7">
    <source>
        <dbReference type="Pfam" id="PF00460"/>
    </source>
</evidence>
<dbReference type="Pfam" id="PF00460">
    <property type="entry name" value="Flg_bb_rod"/>
    <property type="match status" value="1"/>
</dbReference>
<accession>A0A2A4T7Z9</accession>
<evidence type="ECO:0000256" key="6">
    <source>
        <dbReference type="SAM" id="MobiDB-lite"/>
    </source>
</evidence>
<feature type="compositionally biased region" description="Pro residues" evidence="6">
    <location>
        <begin position="286"/>
        <end position="300"/>
    </location>
</feature>
<dbReference type="GO" id="GO:0071978">
    <property type="term" value="P:bacterial-type flagellum-dependent swarming motility"/>
    <property type="evidence" value="ECO:0007669"/>
    <property type="project" value="TreeGrafter"/>
</dbReference>
<dbReference type="GO" id="GO:0009425">
    <property type="term" value="C:bacterial-type flagellum basal body"/>
    <property type="evidence" value="ECO:0007669"/>
    <property type="project" value="UniProtKB-SubCell"/>
</dbReference>
<dbReference type="InterPro" id="IPR053967">
    <property type="entry name" value="LlgE_F_G-like_D1"/>
</dbReference>
<dbReference type="Pfam" id="PF06429">
    <property type="entry name" value="Flg_bbr_C"/>
    <property type="match status" value="1"/>
</dbReference>
<evidence type="ECO:0000256" key="1">
    <source>
        <dbReference type="ARBA" id="ARBA00004117"/>
    </source>
</evidence>
<dbReference type="InterPro" id="IPR037058">
    <property type="entry name" value="Falgellar_hook_FlgE_sf"/>
</dbReference>
<dbReference type="GO" id="GO:0005829">
    <property type="term" value="C:cytosol"/>
    <property type="evidence" value="ECO:0007669"/>
    <property type="project" value="TreeGrafter"/>
</dbReference>
<dbReference type="InterPro" id="IPR001444">
    <property type="entry name" value="Flag_bb_rod_N"/>
</dbReference>
<dbReference type="EMBL" id="NVSR01000011">
    <property type="protein sequence ID" value="PCI29683.1"/>
    <property type="molecule type" value="Genomic_DNA"/>
</dbReference>
<sequence>MISALYSGASGVKTYTDAMTITGSNIANVNTVGFKYNRANFQDLLATSTQQGTNIGQGVQIGNIQNIQTQGSLEITELETDVAIDGKGFFTVKDKFGKSFYTRAGNFSYDKDGFLATQSGRKVQVRDVDPDTLQSIGNIKAVNILDQVDPPIATGNGVKVGTGINIAANLDSNAVTPKVEVDYENVTSDMYNFSTAVTTYDSKGNKHPLTVAFRKIPDQPPQINPQTQQPIPGTAITNNWQWIVLSPGEDLEGGNPTLKKALGGGFIEFTNDGRLAKDYAGVIEQLPPPAGSPPNTPPGPVQMSRKPKDADATNQVSVNFKGSGGDQIIGISLGKGSNPEDPFDTRTGLDGLTQFATDYKVITATADGQIAGTIENVFIRSDGTIEGAFSSGNVRALGRMALANFKASEQLEIVGENMYKETMGSGVAIHDDPGKSGIGVVRSKSLERSNVELSNEFVKMIELQRSFQANAKTVTTADEISADLVQMKR</sequence>
<name>A0A2A4T7Z9_9DELT</name>
<gene>
    <name evidence="11" type="ORF">COB67_03505</name>
</gene>
<proteinExistence type="inferred from homology"/>
<evidence type="ECO:0000313" key="11">
    <source>
        <dbReference type="EMBL" id="PCI29683.1"/>
    </source>
</evidence>
<evidence type="ECO:0000259" key="8">
    <source>
        <dbReference type="Pfam" id="PF06429"/>
    </source>
</evidence>
<dbReference type="InterPro" id="IPR019776">
    <property type="entry name" value="Flagellar_basal_body_rod_CS"/>
</dbReference>
<dbReference type="Proteomes" id="UP000218113">
    <property type="component" value="Unassembled WGS sequence"/>
</dbReference>
<dbReference type="AlphaFoldDB" id="A0A2A4T7Z9"/>
<evidence type="ECO:0000256" key="4">
    <source>
        <dbReference type="ARBA" id="ARBA00023143"/>
    </source>
</evidence>
<dbReference type="GO" id="GO:0009424">
    <property type="term" value="C:bacterial-type flagellum hook"/>
    <property type="evidence" value="ECO:0007669"/>
    <property type="project" value="TreeGrafter"/>
</dbReference>
<feature type="domain" description="Flagellar hook protein FlgE/F/G-like D1" evidence="10">
    <location>
        <begin position="83"/>
        <end position="141"/>
    </location>
</feature>
<feature type="domain" description="Flagellar basal-body/hook protein C-terminal" evidence="8">
    <location>
        <begin position="443"/>
        <end position="487"/>
    </location>
</feature>
<feature type="region of interest" description="Disordered" evidence="6">
    <location>
        <begin position="285"/>
        <end position="312"/>
    </location>
</feature>
<reference evidence="12" key="1">
    <citation type="submission" date="2017-08" db="EMBL/GenBank/DDBJ databases">
        <title>A dynamic microbial community with high functional redundancy inhabits the cold, oxic subseafloor aquifer.</title>
        <authorList>
            <person name="Tully B.J."/>
            <person name="Wheat C.G."/>
            <person name="Glazer B.T."/>
            <person name="Huber J.A."/>
        </authorList>
    </citation>
    <scope>NUCLEOTIDE SEQUENCE [LARGE SCALE GENOMIC DNA]</scope>
</reference>
<dbReference type="Pfam" id="PF22692">
    <property type="entry name" value="LlgE_F_G_D1"/>
    <property type="match status" value="1"/>
</dbReference>
<keyword evidence="4 5" id="KW-0975">Bacterial flagellum</keyword>
<organism evidence="11 12">
    <name type="scientific">SAR324 cluster bacterium</name>
    <dbReference type="NCBI Taxonomy" id="2024889"/>
    <lineage>
        <taxon>Bacteria</taxon>
        <taxon>Deltaproteobacteria</taxon>
        <taxon>SAR324 cluster</taxon>
    </lineage>
</organism>
<evidence type="ECO:0000313" key="12">
    <source>
        <dbReference type="Proteomes" id="UP000218113"/>
    </source>
</evidence>
<evidence type="ECO:0000256" key="2">
    <source>
        <dbReference type="ARBA" id="ARBA00009677"/>
    </source>
</evidence>
<comment type="caution">
    <text evidence="11">The sequence shown here is derived from an EMBL/GenBank/DDBJ whole genome shotgun (WGS) entry which is preliminary data.</text>
</comment>
<dbReference type="Pfam" id="PF07559">
    <property type="entry name" value="FlgE_D2"/>
    <property type="match status" value="1"/>
</dbReference>
<evidence type="ECO:0000256" key="5">
    <source>
        <dbReference type="RuleBase" id="RU362116"/>
    </source>
</evidence>
<feature type="domain" description="Flagellar hook protein FlgE D2" evidence="9">
    <location>
        <begin position="169"/>
        <end position="368"/>
    </location>
</feature>
<feature type="domain" description="Flagellar basal body rod protein N-terminal" evidence="7">
    <location>
        <begin position="5"/>
        <end position="35"/>
    </location>
</feature>
<dbReference type="InterPro" id="IPR037925">
    <property type="entry name" value="FlgE/F/G-like"/>
</dbReference>
<evidence type="ECO:0000256" key="3">
    <source>
        <dbReference type="ARBA" id="ARBA00019015"/>
    </source>
</evidence>
<comment type="similarity">
    <text evidence="2 5">Belongs to the flagella basal body rod proteins family.</text>
</comment>
<comment type="function">
    <text evidence="5">A flexible structure which links the flagellar filament to the drive apparatus in the basal body.</text>
</comment>
<dbReference type="InterPro" id="IPR020013">
    <property type="entry name" value="Flagellar_FlgE/F/G"/>
</dbReference>
<dbReference type="PROSITE" id="PS00588">
    <property type="entry name" value="FLAGELLA_BB_ROD"/>
    <property type="match status" value="1"/>
</dbReference>
<dbReference type="InterPro" id="IPR010930">
    <property type="entry name" value="Flg_bb/hook_C_dom"/>
</dbReference>
<dbReference type="PANTHER" id="PTHR30435">
    <property type="entry name" value="FLAGELLAR PROTEIN"/>
    <property type="match status" value="1"/>
</dbReference>